<sequence>MPDSSDPTSPVTIAISGSAGRFRPLVPPPPVPADSSAEPCTDFFPVLVPDFSADLEADFSASVAFSAVFSAVVLRAGLFLPDAFFAGAVSVAAVPPVADSAAGASAGVSAGIVSAAVGSADAGSAGTSAVGVFPAVFPAGALAPLLAAAFFAGAFSAGALSAGAAGAWAPVSPAGAAPGAVPVSCPRLVNQSSSTCRVTPDWALLISTPIPAMAVRNSLLLMPTALAAACARILSGSALMSSIVRFGSDTCLLRPDSGRDHVTGYR</sequence>
<accession>A0A365P7F0</accession>
<dbReference type="EMBL" id="QNTT01000053">
    <property type="protein sequence ID" value="RBA32029.1"/>
    <property type="molecule type" value="Genomic_DNA"/>
</dbReference>
<dbReference type="AlphaFoldDB" id="A0A365P7F0"/>
<evidence type="ECO:0000313" key="3">
    <source>
        <dbReference type="Proteomes" id="UP000252187"/>
    </source>
</evidence>
<gene>
    <name evidence="2" type="ORF">DQ226_14975</name>
</gene>
<feature type="region of interest" description="Disordered" evidence="1">
    <location>
        <begin position="1"/>
        <end position="34"/>
    </location>
</feature>
<feature type="compositionally biased region" description="Polar residues" evidence="1">
    <location>
        <begin position="1"/>
        <end position="11"/>
    </location>
</feature>
<proteinExistence type="predicted"/>
<evidence type="ECO:0000313" key="2">
    <source>
        <dbReference type="EMBL" id="RBA32029.1"/>
    </source>
</evidence>
<protein>
    <submittedName>
        <fullName evidence="2">Uncharacterized protein</fullName>
    </submittedName>
</protein>
<evidence type="ECO:0000256" key="1">
    <source>
        <dbReference type="SAM" id="MobiDB-lite"/>
    </source>
</evidence>
<reference evidence="2 3" key="1">
    <citation type="submission" date="2018-06" db="EMBL/GenBank/DDBJ databases">
        <title>Whole genome sequencing of four bacterial strains from South Shetland trench revealing bio-synthetic gene clusters.</title>
        <authorList>
            <person name="Abdel-Mageed W.M."/>
            <person name="Lehri B."/>
            <person name="Jarmusch S.A."/>
            <person name="Miranda K."/>
            <person name="Goodfellow M."/>
            <person name="Jaspars M."/>
            <person name="Karlyshev A.V."/>
        </authorList>
    </citation>
    <scope>NUCLEOTIDE SEQUENCE [LARGE SCALE GENOMIC DNA]</scope>
    <source>
        <strain evidence="2 3">SST1</strain>
    </source>
</reference>
<organism evidence="2 3">
    <name type="scientific">Dietzia maris</name>
    <dbReference type="NCBI Taxonomy" id="37915"/>
    <lineage>
        <taxon>Bacteria</taxon>
        <taxon>Bacillati</taxon>
        <taxon>Actinomycetota</taxon>
        <taxon>Actinomycetes</taxon>
        <taxon>Mycobacteriales</taxon>
        <taxon>Dietziaceae</taxon>
        <taxon>Dietzia</taxon>
    </lineage>
</organism>
<comment type="caution">
    <text evidence="2">The sequence shown here is derived from an EMBL/GenBank/DDBJ whole genome shotgun (WGS) entry which is preliminary data.</text>
</comment>
<dbReference type="Proteomes" id="UP000252187">
    <property type="component" value="Unassembled WGS sequence"/>
</dbReference>
<name>A0A365P7F0_9ACTN</name>